<dbReference type="PRINTS" id="PR00987">
    <property type="entry name" value="TRNASYNTHGLU"/>
</dbReference>
<reference evidence="15 16" key="1">
    <citation type="submission" date="2019-02" db="EMBL/GenBank/DDBJ databases">
        <authorList>
            <person name="Manzano-Marin A."/>
            <person name="Manzano-Marin A."/>
        </authorList>
    </citation>
    <scope>NUCLEOTIDE SEQUENCE [LARGE SCALE GENOMIC DNA]</scope>
    <source>
        <strain evidence="15 16">BuCicurvipes</strain>
    </source>
</reference>
<name>A0A451D6X9_9GAMM</name>
<dbReference type="NCBIfam" id="NF011291">
    <property type="entry name" value="PRK14703.1"/>
    <property type="match status" value="1"/>
</dbReference>
<evidence type="ECO:0000256" key="2">
    <source>
        <dbReference type="ARBA" id="ARBA00012836"/>
    </source>
</evidence>
<feature type="domain" description="Glutamyl/glutaminyl-tRNA synthetase class Ib catalytic" evidence="12">
    <location>
        <begin position="21"/>
        <end position="332"/>
    </location>
</feature>
<dbReference type="InterPro" id="IPR001412">
    <property type="entry name" value="aa-tRNA-synth_I_CS"/>
</dbReference>
<dbReference type="GO" id="GO:0006425">
    <property type="term" value="P:glutaminyl-tRNA aminoacylation"/>
    <property type="evidence" value="ECO:0007669"/>
    <property type="project" value="UniProtKB-UniRule"/>
</dbReference>
<dbReference type="GO" id="GO:0005524">
    <property type="term" value="F:ATP binding"/>
    <property type="evidence" value="ECO:0007669"/>
    <property type="project" value="UniProtKB-KW"/>
</dbReference>
<dbReference type="EMBL" id="LR217710">
    <property type="protein sequence ID" value="VFP81556.1"/>
    <property type="molecule type" value="Genomic_DNA"/>
</dbReference>
<dbReference type="GO" id="GO:0005829">
    <property type="term" value="C:cytosol"/>
    <property type="evidence" value="ECO:0007669"/>
    <property type="project" value="TreeGrafter"/>
</dbReference>
<dbReference type="GO" id="GO:0004819">
    <property type="term" value="F:glutamine-tRNA ligase activity"/>
    <property type="evidence" value="ECO:0007669"/>
    <property type="project" value="UniProtKB-UniRule"/>
</dbReference>
<dbReference type="RefSeq" id="WP_154029317.1">
    <property type="nucleotide sequence ID" value="NZ_LR217710.1"/>
</dbReference>
<dbReference type="InterPro" id="IPR020056">
    <property type="entry name" value="Rbsml_bL25/Gln-tRNA_synth_N"/>
</dbReference>
<dbReference type="InterPro" id="IPR000924">
    <property type="entry name" value="Glu/Gln-tRNA-synth"/>
</dbReference>
<evidence type="ECO:0000256" key="11">
    <source>
        <dbReference type="RuleBase" id="RU363037"/>
    </source>
</evidence>
<evidence type="ECO:0000256" key="1">
    <source>
        <dbReference type="ARBA" id="ARBA00005594"/>
    </source>
</evidence>
<dbReference type="AlphaFoldDB" id="A0A451D6X9"/>
<keyword evidence="8 11" id="KW-0030">Aminoacyl-tRNA synthetase</keyword>
<evidence type="ECO:0000256" key="7">
    <source>
        <dbReference type="ARBA" id="ARBA00022917"/>
    </source>
</evidence>
<dbReference type="InterPro" id="IPR020058">
    <property type="entry name" value="Glu/Gln-tRNA-synth_Ib_cat-dom"/>
</dbReference>
<keyword evidence="7 11" id="KW-0648">Protein biosynthesis</keyword>
<evidence type="ECO:0000256" key="3">
    <source>
        <dbReference type="ARBA" id="ARBA00022490"/>
    </source>
</evidence>
<evidence type="ECO:0000259" key="14">
    <source>
        <dbReference type="Pfam" id="PF20974"/>
    </source>
</evidence>
<dbReference type="FunFam" id="2.40.240.10:FF:000007">
    <property type="entry name" value="Glutamine--tRNA ligase"/>
    <property type="match status" value="1"/>
</dbReference>
<dbReference type="NCBIfam" id="TIGR00440">
    <property type="entry name" value="glnS"/>
    <property type="match status" value="1"/>
</dbReference>
<dbReference type="PROSITE" id="PS00178">
    <property type="entry name" value="AA_TRNA_LIGASE_I"/>
    <property type="match status" value="1"/>
</dbReference>
<dbReference type="InterPro" id="IPR020059">
    <property type="entry name" value="Glu/Gln-tRNA-synth_Ib_codon-bd"/>
</dbReference>
<evidence type="ECO:0000256" key="8">
    <source>
        <dbReference type="ARBA" id="ARBA00023146"/>
    </source>
</evidence>
<gene>
    <name evidence="15" type="primary">glnS</name>
    <name evidence="15" type="ORF">BUCICURV3402_275</name>
</gene>
<evidence type="ECO:0000313" key="15">
    <source>
        <dbReference type="EMBL" id="VFP81556.1"/>
    </source>
</evidence>
<keyword evidence="6 11" id="KW-0067">ATP-binding</keyword>
<evidence type="ECO:0000256" key="4">
    <source>
        <dbReference type="ARBA" id="ARBA00022598"/>
    </source>
</evidence>
<evidence type="ECO:0000313" key="16">
    <source>
        <dbReference type="Proteomes" id="UP000294344"/>
    </source>
</evidence>
<protein>
    <recommendedName>
        <fullName evidence="2 10">Glutamine--tRNA ligase</fullName>
        <ecNumber evidence="2 10">6.1.1.18</ecNumber>
    </recommendedName>
</protein>
<dbReference type="InterPro" id="IPR014729">
    <property type="entry name" value="Rossmann-like_a/b/a_fold"/>
</dbReference>
<proteinExistence type="inferred from homology"/>
<evidence type="ECO:0000256" key="5">
    <source>
        <dbReference type="ARBA" id="ARBA00022741"/>
    </source>
</evidence>
<dbReference type="FunFam" id="3.40.50.620:FF:000037">
    <property type="entry name" value="Glutamine--tRNA ligase cytoplasmic"/>
    <property type="match status" value="1"/>
</dbReference>
<dbReference type="Pfam" id="PF03950">
    <property type="entry name" value="tRNA-synt_1c_C"/>
    <property type="match status" value="1"/>
</dbReference>
<dbReference type="EC" id="6.1.1.18" evidence="2 10"/>
<dbReference type="OrthoDB" id="9801560at2"/>
<dbReference type="Gene3D" id="3.40.50.620">
    <property type="entry name" value="HUPs"/>
    <property type="match status" value="1"/>
</dbReference>
<sequence length="542" mass="64644">MNNNFINKIIKKSILKNPHDKIKTRFPPEPNGYLHIGHAKSICLNFNIANQYNGICNLRFDDTNPKKEKIKYIDSIKKDIQWLGFKWYKKPKFTSNYFNKLYKYAVQLIENNLAYVEELNKDEIKKYRGTLKKIGKDSPFRNRTIKENLILFENMKLGMFPEGSMCLRAKINMKSPYIILRDPVLYRIIFSEHHQTKNKWCIYPMYDFAHCIADALEGITHSLCTLEFQDNRQLYKWILKKLHFIKKPPKQYEFSKLNLEHTILSKRKLKKLINSKLVNGWEDPRLHTISGLRNKGYTKNSIQMFCQKIGITKQQNIVELSLLEACIRKDLNMSSPRRMAVINPIKIIITNLPESHIEYFNVFNHPQVKEMGTRKILFTKEIYIEQEDFSEKEKENYRGLVLGKKVRLKYAYIIKAKKILRDTNYEINCILCKYYPKKTKKNIGIIHWISIKNSIPAQFQLFDILFISKNPEKQDDFMQSYNPNSYILKKGYIEYIVYHEKVNQAYQFERIGYFLKTTKKNKKKIISFNRIVSLKNRHRSFI</sequence>
<evidence type="ECO:0000256" key="6">
    <source>
        <dbReference type="ARBA" id="ARBA00022840"/>
    </source>
</evidence>
<dbReference type="SUPFAM" id="SSF52374">
    <property type="entry name" value="Nucleotidylyl transferase"/>
    <property type="match status" value="1"/>
</dbReference>
<dbReference type="InterPro" id="IPR011035">
    <property type="entry name" value="Ribosomal_bL25/Gln-tRNA_synth"/>
</dbReference>
<evidence type="ECO:0000259" key="13">
    <source>
        <dbReference type="Pfam" id="PF03950"/>
    </source>
</evidence>
<accession>A0A451D6X9</accession>
<keyword evidence="5 11" id="KW-0547">Nucleotide-binding</keyword>
<evidence type="ECO:0000256" key="10">
    <source>
        <dbReference type="NCBIfam" id="TIGR00440"/>
    </source>
</evidence>
<comment type="catalytic activity">
    <reaction evidence="9">
        <text>tRNA(Gln) + L-glutamine + ATP = L-glutaminyl-tRNA(Gln) + AMP + diphosphate</text>
        <dbReference type="Rhea" id="RHEA:20121"/>
        <dbReference type="Rhea" id="RHEA-COMP:9662"/>
        <dbReference type="Rhea" id="RHEA-COMP:9681"/>
        <dbReference type="ChEBI" id="CHEBI:30616"/>
        <dbReference type="ChEBI" id="CHEBI:33019"/>
        <dbReference type="ChEBI" id="CHEBI:58359"/>
        <dbReference type="ChEBI" id="CHEBI:78442"/>
        <dbReference type="ChEBI" id="CHEBI:78521"/>
        <dbReference type="ChEBI" id="CHEBI:456215"/>
        <dbReference type="EC" id="6.1.1.18"/>
    </reaction>
</comment>
<dbReference type="InterPro" id="IPR004514">
    <property type="entry name" value="Gln-tRNA-synth"/>
</dbReference>
<comment type="similarity">
    <text evidence="1 11">Belongs to the class-I aminoacyl-tRNA synthetase family.</text>
</comment>
<dbReference type="InterPro" id="IPR049437">
    <property type="entry name" value="tRNA-synt_1c_C2"/>
</dbReference>
<dbReference type="PANTHER" id="PTHR43097">
    <property type="entry name" value="GLUTAMINE-TRNA LIGASE"/>
    <property type="match status" value="1"/>
</dbReference>
<evidence type="ECO:0000256" key="9">
    <source>
        <dbReference type="ARBA" id="ARBA00048270"/>
    </source>
</evidence>
<dbReference type="Pfam" id="PF00749">
    <property type="entry name" value="tRNA-synt_1c"/>
    <property type="match status" value="1"/>
</dbReference>
<keyword evidence="4 11" id="KW-0436">Ligase</keyword>
<dbReference type="Pfam" id="PF20974">
    <property type="entry name" value="tRNA-synt_1c_C2"/>
    <property type="match status" value="1"/>
</dbReference>
<feature type="domain" description="tRNA synthetases class I (E and Q) anti-codon binding" evidence="14">
    <location>
        <begin position="445"/>
        <end position="515"/>
    </location>
</feature>
<dbReference type="SUPFAM" id="SSF50715">
    <property type="entry name" value="Ribosomal protein L25-like"/>
    <property type="match status" value="1"/>
</dbReference>
<dbReference type="Gene3D" id="2.40.240.10">
    <property type="entry name" value="Ribosomal Protein L25, Chain P"/>
    <property type="match status" value="2"/>
</dbReference>
<evidence type="ECO:0000259" key="12">
    <source>
        <dbReference type="Pfam" id="PF00749"/>
    </source>
</evidence>
<dbReference type="InterPro" id="IPR050132">
    <property type="entry name" value="Gln/Glu-tRNA_Ligase"/>
</dbReference>
<keyword evidence="3" id="KW-0963">Cytoplasm</keyword>
<dbReference type="PANTHER" id="PTHR43097:SF5">
    <property type="entry name" value="GLUTAMATE--TRNA LIGASE"/>
    <property type="match status" value="1"/>
</dbReference>
<organism evidence="15 16">
    <name type="scientific">Buchnera aphidicola</name>
    <name type="common">Cinara curvipes</name>
    <dbReference type="NCBI Taxonomy" id="2518975"/>
    <lineage>
        <taxon>Bacteria</taxon>
        <taxon>Pseudomonadati</taxon>
        <taxon>Pseudomonadota</taxon>
        <taxon>Gammaproteobacteria</taxon>
        <taxon>Enterobacterales</taxon>
        <taxon>Erwiniaceae</taxon>
        <taxon>Buchnera</taxon>
    </lineage>
</organism>
<dbReference type="Proteomes" id="UP000294344">
    <property type="component" value="Chromosome"/>
</dbReference>
<feature type="domain" description="Glutamyl/glutaminyl-tRNA synthetase class Ib anti-codon binding" evidence="13">
    <location>
        <begin position="335"/>
        <end position="434"/>
    </location>
</feature>